<reference evidence="1 2" key="1">
    <citation type="journal article" date="2018" name="Mol. Biol. Evol.">
        <title>Broad Genomic Sampling Reveals a Smut Pathogenic Ancestry of the Fungal Clade Ustilaginomycotina.</title>
        <authorList>
            <person name="Kijpornyongpan T."/>
            <person name="Mondo S.J."/>
            <person name="Barry K."/>
            <person name="Sandor L."/>
            <person name="Lee J."/>
            <person name="Lipzen A."/>
            <person name="Pangilinan J."/>
            <person name="LaButti K."/>
            <person name="Hainaut M."/>
            <person name="Henrissat B."/>
            <person name="Grigoriev I.V."/>
            <person name="Spatafora J.W."/>
            <person name="Aime M.C."/>
        </authorList>
    </citation>
    <scope>NUCLEOTIDE SEQUENCE [LARGE SCALE GENOMIC DNA]</scope>
    <source>
        <strain evidence="1 2">MCA 5214</strain>
    </source>
</reference>
<dbReference type="GeneID" id="37031790"/>
<evidence type="ECO:0000313" key="2">
    <source>
        <dbReference type="Proteomes" id="UP000245884"/>
    </source>
</evidence>
<keyword evidence="2" id="KW-1185">Reference proteome</keyword>
<protein>
    <submittedName>
        <fullName evidence="1">Uncharacterized protein</fullName>
    </submittedName>
</protein>
<dbReference type="RefSeq" id="XP_025359334.1">
    <property type="nucleotide sequence ID" value="XM_025509967.1"/>
</dbReference>
<organism evidence="1 2">
    <name type="scientific">Jaminaea rosea</name>
    <dbReference type="NCBI Taxonomy" id="1569628"/>
    <lineage>
        <taxon>Eukaryota</taxon>
        <taxon>Fungi</taxon>
        <taxon>Dikarya</taxon>
        <taxon>Basidiomycota</taxon>
        <taxon>Ustilaginomycotina</taxon>
        <taxon>Exobasidiomycetes</taxon>
        <taxon>Microstromatales</taxon>
        <taxon>Microstromatales incertae sedis</taxon>
        <taxon>Jaminaea</taxon>
    </lineage>
</organism>
<dbReference type="STRING" id="1569628.A0A316UHI8"/>
<evidence type="ECO:0000313" key="1">
    <source>
        <dbReference type="EMBL" id="PWN24722.1"/>
    </source>
</evidence>
<dbReference type="PANTHER" id="PTHR37535:SF3">
    <property type="entry name" value="FLUG DOMAIN-CONTAINING PROTEIN"/>
    <property type="match status" value="1"/>
</dbReference>
<dbReference type="InterPro" id="IPR021842">
    <property type="entry name" value="DUF3435"/>
</dbReference>
<dbReference type="Proteomes" id="UP000245884">
    <property type="component" value="Unassembled WGS sequence"/>
</dbReference>
<gene>
    <name evidence="1" type="ORF">BDZ90DRAFT_94498</name>
</gene>
<proteinExistence type="predicted"/>
<sequence length="329" mass="37120">MVSRPIERWGVAGVAHTKDKDLLPYCPANCTESLCTLCGRAQSHAPGRCQGRARVRLFSHRSLITSRENVTKYELQPSKDARKHFASYDNLYQMAEAVLVKATTLMRRARERNQLLAFCSFSFFSAARPGDFLIAEDYKDANYALQYKDLQFFFLLCEDGVARLAVEVTIRNLKCHKEKQSEWRKVSSVSRDDFFPALDPAILLFSMAMEDGALEGISTQHLDGDGLVALNFTEISHRLQLGPVKTSMLEVRVFSKIKGRQASGEPLTADGMRYQFNKSRCLASPTLVAYDFRRRAVLLLNRPDITSEDSRSGFRHTATNQAMGKALPF</sequence>
<accession>A0A316UHI8</accession>
<dbReference type="AlphaFoldDB" id="A0A316UHI8"/>
<dbReference type="Pfam" id="PF11917">
    <property type="entry name" value="DUF3435"/>
    <property type="match status" value="1"/>
</dbReference>
<dbReference type="EMBL" id="KZ819679">
    <property type="protein sequence ID" value="PWN24722.1"/>
    <property type="molecule type" value="Genomic_DNA"/>
</dbReference>
<name>A0A316UHI8_9BASI</name>
<dbReference type="PANTHER" id="PTHR37535">
    <property type="entry name" value="FLUG DOMAIN PROTEIN"/>
    <property type="match status" value="1"/>
</dbReference>